<feature type="region of interest" description="Disordered" evidence="1">
    <location>
        <begin position="214"/>
        <end position="233"/>
    </location>
</feature>
<dbReference type="RefSeq" id="WP_138686220.1">
    <property type="nucleotide sequence ID" value="NZ_PNCI01000058.1"/>
</dbReference>
<organism evidence="2 3">
    <name type="scientific">Pseudoalteromonas rubra</name>
    <dbReference type="NCBI Taxonomy" id="43658"/>
    <lineage>
        <taxon>Bacteria</taxon>
        <taxon>Pseudomonadati</taxon>
        <taxon>Pseudomonadota</taxon>
        <taxon>Gammaproteobacteria</taxon>
        <taxon>Alteromonadales</taxon>
        <taxon>Pseudoalteromonadaceae</taxon>
        <taxon>Pseudoalteromonas</taxon>
    </lineage>
</organism>
<feature type="region of interest" description="Disordered" evidence="1">
    <location>
        <begin position="246"/>
        <end position="308"/>
    </location>
</feature>
<name>A0A5S3WHI8_9GAMM</name>
<dbReference type="Proteomes" id="UP000310249">
    <property type="component" value="Unassembled WGS sequence"/>
</dbReference>
<feature type="compositionally biased region" description="Acidic residues" evidence="1">
    <location>
        <begin position="218"/>
        <end position="233"/>
    </location>
</feature>
<feature type="compositionally biased region" description="Acidic residues" evidence="1">
    <location>
        <begin position="18"/>
        <end position="46"/>
    </location>
</feature>
<feature type="compositionally biased region" description="Acidic residues" evidence="1">
    <location>
        <begin position="102"/>
        <end position="127"/>
    </location>
</feature>
<comment type="caution">
    <text evidence="2">The sequence shown here is derived from an EMBL/GenBank/DDBJ whole genome shotgun (WGS) entry which is preliminary data.</text>
</comment>
<dbReference type="NCBIfam" id="TIGR03504">
    <property type="entry name" value="FimV_Cterm"/>
    <property type="match status" value="1"/>
</dbReference>
<feature type="region of interest" description="Disordered" evidence="1">
    <location>
        <begin position="141"/>
        <end position="161"/>
    </location>
</feature>
<feature type="region of interest" description="Disordered" evidence="1">
    <location>
        <begin position="1"/>
        <end position="127"/>
    </location>
</feature>
<feature type="compositionally biased region" description="Acidic residues" evidence="1">
    <location>
        <begin position="278"/>
        <end position="295"/>
    </location>
</feature>
<dbReference type="AlphaFoldDB" id="A0A5S3WHI8"/>
<dbReference type="EMBL" id="PNCI01000058">
    <property type="protein sequence ID" value="TMP25634.1"/>
    <property type="molecule type" value="Genomic_DNA"/>
</dbReference>
<gene>
    <name evidence="2" type="ORF">CWB99_20935</name>
</gene>
<feature type="compositionally biased region" description="Acidic residues" evidence="1">
    <location>
        <begin position="61"/>
        <end position="73"/>
    </location>
</feature>
<proteinExistence type="predicted"/>
<evidence type="ECO:0000256" key="1">
    <source>
        <dbReference type="SAM" id="MobiDB-lite"/>
    </source>
</evidence>
<reference evidence="3" key="2">
    <citation type="submission" date="2019-06" db="EMBL/GenBank/DDBJ databases">
        <title>Co-occurence of chitin degradation, pigmentation and bioactivity in marine Pseudoalteromonas.</title>
        <authorList>
            <person name="Sonnenschein E.C."/>
            <person name="Bech P.K."/>
        </authorList>
    </citation>
    <scope>NUCLEOTIDE SEQUENCE [LARGE SCALE GENOMIC DNA]</scope>
    <source>
        <strain evidence="3">S2676</strain>
    </source>
</reference>
<dbReference type="Gene3D" id="1.20.58.2200">
    <property type="match status" value="1"/>
</dbReference>
<sequence length="376" mass="40478">MPPGALPISEEATLSDEALADEDFPEFDEEDALSAMDAEPEAEEPAAEQAPEEATLSDAALADEDFPEFDEADALSAMDAEPEAEEPAAEQAPEEATLNDEALADEDFPEFDEEDALSAMDAEPDGEIALEDLEDDLSDLMLSDEDLAGLADSSPQAEEDLQGAELALEPDAFLDELTDLAEDDDDVLEPEINIDEAAIEDEFLAELNETDFSALLDDSAEPDTSEVNLSEDTELDFDALLSEELAQDLEIEDIDEPAKESLSGDEASADDATAGEGDFLEIDDLLSQSEDEPTQEEPYQSPDMDVGLGDFEELLAGENATDVDLEEDGYAAKLDLVRAYIEIGDFDSAENAVEEILSNGPESVQSEAQALKQQIK</sequence>
<reference evidence="2 3" key="1">
    <citation type="submission" date="2018-01" db="EMBL/GenBank/DDBJ databases">
        <authorList>
            <person name="Paulsen S."/>
            <person name="Gram L.K."/>
        </authorList>
    </citation>
    <scope>NUCLEOTIDE SEQUENCE [LARGE SCALE GENOMIC DNA]</scope>
    <source>
        <strain evidence="2 3">S2676</strain>
    </source>
</reference>
<protein>
    <submittedName>
        <fullName evidence="2">Uncharacterized protein</fullName>
    </submittedName>
</protein>
<dbReference type="InterPro" id="IPR038440">
    <property type="entry name" value="FimV_C_sf"/>
</dbReference>
<dbReference type="OrthoDB" id="5298707at2"/>
<accession>A0A5S3WHI8</accession>
<feature type="compositionally biased region" description="Acidic residues" evidence="1">
    <location>
        <begin position="246"/>
        <end position="255"/>
    </location>
</feature>
<evidence type="ECO:0000313" key="2">
    <source>
        <dbReference type="EMBL" id="TMP25634.1"/>
    </source>
</evidence>
<evidence type="ECO:0000313" key="3">
    <source>
        <dbReference type="Proteomes" id="UP000310249"/>
    </source>
</evidence>
<dbReference type="Pfam" id="PF14559">
    <property type="entry name" value="TPR_19"/>
    <property type="match status" value="1"/>
</dbReference>
<feature type="compositionally biased region" description="Low complexity" evidence="1">
    <location>
        <begin position="47"/>
        <end position="60"/>
    </location>
</feature>
<dbReference type="InterPro" id="IPR020011">
    <property type="entry name" value="FimV_C"/>
</dbReference>